<keyword evidence="2" id="KW-1133">Transmembrane helix</keyword>
<dbReference type="GO" id="GO:0006606">
    <property type="term" value="P:protein import into nucleus"/>
    <property type="evidence" value="ECO:0007669"/>
    <property type="project" value="TreeGrafter"/>
</dbReference>
<evidence type="ECO:0000313" key="3">
    <source>
        <dbReference type="EMBL" id="KAA8894686.1"/>
    </source>
</evidence>
<evidence type="ECO:0000256" key="2">
    <source>
        <dbReference type="SAM" id="Phobius"/>
    </source>
</evidence>
<evidence type="ECO:0000256" key="1">
    <source>
        <dbReference type="SAM" id="MobiDB-lite"/>
    </source>
</evidence>
<proteinExistence type="predicted"/>
<dbReference type="AlphaFoldDB" id="A0A5J5EIC8"/>
<organism evidence="3 4">
    <name type="scientific">Sphaerosporella brunnea</name>
    <dbReference type="NCBI Taxonomy" id="1250544"/>
    <lineage>
        <taxon>Eukaryota</taxon>
        <taxon>Fungi</taxon>
        <taxon>Dikarya</taxon>
        <taxon>Ascomycota</taxon>
        <taxon>Pezizomycotina</taxon>
        <taxon>Pezizomycetes</taxon>
        <taxon>Pezizales</taxon>
        <taxon>Pyronemataceae</taxon>
        <taxon>Sphaerosporella</taxon>
    </lineage>
</organism>
<accession>A0A5J5EIC8</accession>
<comment type="caution">
    <text evidence="3">The sequence shown here is derived from an EMBL/GenBank/DDBJ whole genome shotgun (WGS) entry which is preliminary data.</text>
</comment>
<dbReference type="GO" id="GO:0030474">
    <property type="term" value="P:spindle pole body duplication"/>
    <property type="evidence" value="ECO:0007669"/>
    <property type="project" value="TreeGrafter"/>
</dbReference>
<keyword evidence="4" id="KW-1185">Reference proteome</keyword>
<dbReference type="InParanoid" id="A0A5J5EIC8"/>
<evidence type="ECO:0000313" key="4">
    <source>
        <dbReference type="Proteomes" id="UP000326924"/>
    </source>
</evidence>
<reference evidence="3 4" key="1">
    <citation type="submission" date="2019-09" db="EMBL/GenBank/DDBJ databases">
        <title>Draft genome of the ectomycorrhizal ascomycete Sphaerosporella brunnea.</title>
        <authorList>
            <consortium name="DOE Joint Genome Institute"/>
            <person name="Benucci G.M."/>
            <person name="Marozzi G."/>
            <person name="Antonielli L."/>
            <person name="Sanchez S."/>
            <person name="Marco P."/>
            <person name="Wang X."/>
            <person name="Falini L.B."/>
            <person name="Barry K."/>
            <person name="Haridas S."/>
            <person name="Lipzen A."/>
            <person name="Labutti K."/>
            <person name="Grigoriev I.V."/>
            <person name="Murat C."/>
            <person name="Martin F."/>
            <person name="Albertini E."/>
            <person name="Donnini D."/>
            <person name="Bonito G."/>
        </authorList>
    </citation>
    <scope>NUCLEOTIDE SEQUENCE [LARGE SCALE GENOMIC DNA]</scope>
    <source>
        <strain evidence="3 4">Sb_GMNB300</strain>
    </source>
</reference>
<dbReference type="GO" id="GO:0070762">
    <property type="term" value="C:nuclear pore transmembrane ring"/>
    <property type="evidence" value="ECO:0007669"/>
    <property type="project" value="TreeGrafter"/>
</dbReference>
<name>A0A5J5EIC8_9PEZI</name>
<dbReference type="EMBL" id="VXIS01000320">
    <property type="protein sequence ID" value="KAA8894686.1"/>
    <property type="molecule type" value="Genomic_DNA"/>
</dbReference>
<dbReference type="PANTHER" id="PTHR28003">
    <property type="entry name" value="NUCLEOPORIN POM34"/>
    <property type="match status" value="1"/>
</dbReference>
<gene>
    <name evidence="3" type="ORF">FN846DRAFT_973146</name>
</gene>
<dbReference type="PANTHER" id="PTHR28003:SF1">
    <property type="entry name" value="NUCLEOPORIN POM34"/>
    <property type="match status" value="1"/>
</dbReference>
<feature type="transmembrane region" description="Helical" evidence="2">
    <location>
        <begin position="6"/>
        <end position="26"/>
    </location>
</feature>
<keyword evidence="2" id="KW-0812">Transmembrane</keyword>
<protein>
    <recommendedName>
        <fullName evidence="5">Nuclear pore complex component-domain-containing protein</fullName>
    </recommendedName>
</protein>
<dbReference type="GO" id="GO:0005640">
    <property type="term" value="C:nuclear outer membrane"/>
    <property type="evidence" value="ECO:0007669"/>
    <property type="project" value="TreeGrafter"/>
</dbReference>
<dbReference type="OrthoDB" id="429932at2759"/>
<feature type="compositionally biased region" description="Polar residues" evidence="1">
    <location>
        <begin position="198"/>
        <end position="210"/>
    </location>
</feature>
<feature type="region of interest" description="Disordered" evidence="1">
    <location>
        <begin position="62"/>
        <end position="210"/>
    </location>
</feature>
<dbReference type="Proteomes" id="UP000326924">
    <property type="component" value="Unassembled WGS sequence"/>
</dbReference>
<keyword evidence="2" id="KW-0472">Membrane</keyword>
<feature type="compositionally biased region" description="Low complexity" evidence="1">
    <location>
        <begin position="70"/>
        <end position="101"/>
    </location>
</feature>
<evidence type="ECO:0008006" key="5">
    <source>
        <dbReference type="Google" id="ProtNLM"/>
    </source>
</evidence>
<sequence>MFPATLLTYAGYAFWLARLVFVWNIGLELYKAVKPLDDFSDLDLTLDQRKLLGLPDTPVTASKEQEIFETPPRYSKTTPPSRTSSPLASASSPLASTSSPTMQRKAALGSNRSDLGLSSLGIDTPSPLSTPLRNGLRPLFESPRSPKNVGGASSITPSHRWAYEKSILSRKSKPPPTNQVPISPCDADSAIVADPTSGGLSPSKSIFSPR</sequence>
<dbReference type="InterPro" id="IPR012578">
    <property type="entry name" value="Nucl_pore_cmplx"/>
</dbReference>